<keyword evidence="5" id="KW-1185">Reference proteome</keyword>
<dbReference type="SMART" id="SM00346">
    <property type="entry name" value="HTH_ICLR"/>
    <property type="match status" value="1"/>
</dbReference>
<dbReference type="GO" id="GO:0003700">
    <property type="term" value="F:DNA-binding transcription factor activity"/>
    <property type="evidence" value="ECO:0007669"/>
    <property type="project" value="InterPro"/>
</dbReference>
<dbReference type="InterPro" id="IPR029016">
    <property type="entry name" value="GAF-like_dom_sf"/>
</dbReference>
<name>A0A2U1B6S9_9BACT</name>
<dbReference type="SUPFAM" id="SSF46785">
    <property type="entry name" value="Winged helix' DNA-binding domain"/>
    <property type="match status" value="1"/>
</dbReference>
<dbReference type="Gene3D" id="3.30.450.40">
    <property type="match status" value="1"/>
</dbReference>
<dbReference type="EMBL" id="QEKH01000007">
    <property type="protein sequence ID" value="PVY44370.1"/>
    <property type="molecule type" value="Genomic_DNA"/>
</dbReference>
<organism evidence="4 5">
    <name type="scientific">Victivallis vadensis</name>
    <dbReference type="NCBI Taxonomy" id="172901"/>
    <lineage>
        <taxon>Bacteria</taxon>
        <taxon>Pseudomonadati</taxon>
        <taxon>Lentisphaerota</taxon>
        <taxon>Lentisphaeria</taxon>
        <taxon>Victivallales</taxon>
        <taxon>Victivallaceae</taxon>
        <taxon>Victivallis</taxon>
    </lineage>
</organism>
<dbReference type="InterPro" id="IPR050707">
    <property type="entry name" value="HTH_MetabolicPath_Reg"/>
</dbReference>
<dbReference type="SUPFAM" id="SSF55781">
    <property type="entry name" value="GAF domain-like"/>
    <property type="match status" value="1"/>
</dbReference>
<evidence type="ECO:0000313" key="5">
    <source>
        <dbReference type="Proteomes" id="UP000245959"/>
    </source>
</evidence>
<accession>A0A2U1B6S9</accession>
<dbReference type="InterPro" id="IPR036390">
    <property type="entry name" value="WH_DNA-bd_sf"/>
</dbReference>
<dbReference type="InterPro" id="IPR036388">
    <property type="entry name" value="WH-like_DNA-bd_sf"/>
</dbReference>
<evidence type="ECO:0000256" key="1">
    <source>
        <dbReference type="ARBA" id="ARBA00023015"/>
    </source>
</evidence>
<dbReference type="Proteomes" id="UP000245959">
    <property type="component" value="Unassembled WGS sequence"/>
</dbReference>
<evidence type="ECO:0000259" key="3">
    <source>
        <dbReference type="PROSITE" id="PS51077"/>
    </source>
</evidence>
<dbReference type="Pfam" id="PF12802">
    <property type="entry name" value="MarR_2"/>
    <property type="match status" value="1"/>
</dbReference>
<dbReference type="InterPro" id="IPR000835">
    <property type="entry name" value="HTH_MarR-typ"/>
</dbReference>
<dbReference type="AlphaFoldDB" id="A0A2U1B6S9"/>
<gene>
    <name evidence="4" type="ORF">C8D82_107125</name>
</gene>
<sequence>MIQVIERFHRILEHLSAAPDRPCQLGELAELLNISAPAAANIVRAMTELGYVRALGRRRGYLPGPALYALGRGNPYLYLSSIARPEIERLAACCRELVVLVCECGGKRSELLRMAGATEITIRQPHPHGTFYNLFRCGTGILLLAYMDEPRQRQLWEYWHGEDNILNLNEFNLFQARCREIAAAGMFCSGDEPPPAVSGAQRISIAFPILQSGVPIAALGVLVPRKEFDSAGDSPAFAAARQCALNIGNLLEQ</sequence>
<dbReference type="InterPro" id="IPR005471">
    <property type="entry name" value="Tscrpt_reg_IclR_N"/>
</dbReference>
<keyword evidence="2" id="KW-0804">Transcription</keyword>
<dbReference type="RefSeq" id="WP_116883370.1">
    <property type="nucleotide sequence ID" value="NZ_CABMMC010000211.1"/>
</dbReference>
<dbReference type="PANTHER" id="PTHR30136">
    <property type="entry name" value="HELIX-TURN-HELIX TRANSCRIPTIONAL REGULATOR, ICLR FAMILY"/>
    <property type="match status" value="1"/>
</dbReference>
<keyword evidence="1" id="KW-0805">Transcription regulation</keyword>
<dbReference type="GO" id="GO:0045892">
    <property type="term" value="P:negative regulation of DNA-templated transcription"/>
    <property type="evidence" value="ECO:0007669"/>
    <property type="project" value="TreeGrafter"/>
</dbReference>
<feature type="domain" description="HTH iclR-type" evidence="3">
    <location>
        <begin position="2"/>
        <end position="65"/>
    </location>
</feature>
<protein>
    <submittedName>
        <fullName evidence="4">DNA-binding IclR family transcriptional regulator</fullName>
    </submittedName>
</protein>
<dbReference type="PANTHER" id="PTHR30136:SF35">
    <property type="entry name" value="HTH-TYPE TRANSCRIPTIONAL REGULATOR RV1719"/>
    <property type="match status" value="1"/>
</dbReference>
<proteinExistence type="predicted"/>
<dbReference type="Gene3D" id="1.10.10.10">
    <property type="entry name" value="Winged helix-like DNA-binding domain superfamily/Winged helix DNA-binding domain"/>
    <property type="match status" value="1"/>
</dbReference>
<dbReference type="PROSITE" id="PS51077">
    <property type="entry name" value="HTH_ICLR"/>
    <property type="match status" value="1"/>
</dbReference>
<keyword evidence="4" id="KW-0238">DNA-binding</keyword>
<comment type="caution">
    <text evidence="4">The sequence shown here is derived from an EMBL/GenBank/DDBJ whole genome shotgun (WGS) entry which is preliminary data.</text>
</comment>
<evidence type="ECO:0000313" key="4">
    <source>
        <dbReference type="EMBL" id="PVY44370.1"/>
    </source>
</evidence>
<reference evidence="4 5" key="1">
    <citation type="submission" date="2018-04" db="EMBL/GenBank/DDBJ databases">
        <title>Genomic Encyclopedia of Type Strains, Phase IV (KMG-IV): sequencing the most valuable type-strain genomes for metagenomic binning, comparative biology and taxonomic classification.</title>
        <authorList>
            <person name="Goeker M."/>
        </authorList>
    </citation>
    <scope>NUCLEOTIDE SEQUENCE [LARGE SCALE GENOMIC DNA]</scope>
    <source>
        <strain evidence="4 5">DSM 14823</strain>
    </source>
</reference>
<dbReference type="GO" id="GO:0003677">
    <property type="term" value="F:DNA binding"/>
    <property type="evidence" value="ECO:0007669"/>
    <property type="project" value="UniProtKB-KW"/>
</dbReference>
<evidence type="ECO:0000256" key="2">
    <source>
        <dbReference type="ARBA" id="ARBA00023163"/>
    </source>
</evidence>
<dbReference type="GeneID" id="78294678"/>
<dbReference type="OrthoDB" id="940174at2"/>